<dbReference type="PANTHER" id="PTHR10738:SF0">
    <property type="entry name" value="PROTEIN ARGININE N-METHYLTRANSFERASE 5"/>
    <property type="match status" value="1"/>
</dbReference>
<reference evidence="3 4" key="2">
    <citation type="submission" date="2018-11" db="EMBL/GenBank/DDBJ databases">
        <authorList>
            <consortium name="Pathogen Informatics"/>
        </authorList>
    </citation>
    <scope>NUCLEOTIDE SEQUENCE [LARGE SCALE GENOMIC DNA]</scope>
</reference>
<feature type="domain" description="PRMT5 TIM barrel" evidence="2">
    <location>
        <begin position="3"/>
        <end position="130"/>
    </location>
</feature>
<evidence type="ECO:0000313" key="4">
    <source>
        <dbReference type="Proteomes" id="UP000271098"/>
    </source>
</evidence>
<dbReference type="GO" id="GO:0005829">
    <property type="term" value="C:cytosol"/>
    <property type="evidence" value="ECO:0007669"/>
    <property type="project" value="TreeGrafter"/>
</dbReference>
<reference evidence="5" key="1">
    <citation type="submission" date="2016-06" db="UniProtKB">
        <authorList>
            <consortium name="WormBaseParasite"/>
        </authorList>
    </citation>
    <scope>IDENTIFICATION</scope>
</reference>
<accession>A0A183D7I4</accession>
<dbReference type="Pfam" id="PF17285">
    <property type="entry name" value="PRMT5_TIM"/>
    <property type="match status" value="1"/>
</dbReference>
<dbReference type="OrthoDB" id="1368803at2759"/>
<dbReference type="InterPro" id="IPR035247">
    <property type="entry name" value="PRMT5_TIM"/>
</dbReference>
<dbReference type="InterPro" id="IPR025799">
    <property type="entry name" value="Arg_MeTrfase"/>
</dbReference>
<organism evidence="5">
    <name type="scientific">Gongylonema pulchrum</name>
    <dbReference type="NCBI Taxonomy" id="637853"/>
    <lineage>
        <taxon>Eukaryota</taxon>
        <taxon>Metazoa</taxon>
        <taxon>Ecdysozoa</taxon>
        <taxon>Nematoda</taxon>
        <taxon>Chromadorea</taxon>
        <taxon>Rhabditida</taxon>
        <taxon>Spirurina</taxon>
        <taxon>Spiruromorpha</taxon>
        <taxon>Spiruroidea</taxon>
        <taxon>Gongylonematidae</taxon>
        <taxon>Gongylonema</taxon>
    </lineage>
</organism>
<dbReference type="GO" id="GO:0016274">
    <property type="term" value="F:protein-arginine N-methyltransferase activity"/>
    <property type="evidence" value="ECO:0007669"/>
    <property type="project" value="InterPro"/>
</dbReference>
<dbReference type="Proteomes" id="UP000271098">
    <property type="component" value="Unassembled WGS sequence"/>
</dbReference>
<dbReference type="EMBL" id="UYRT01009108">
    <property type="protein sequence ID" value="VDK46590.1"/>
    <property type="molecule type" value="Genomic_DNA"/>
</dbReference>
<evidence type="ECO:0000256" key="1">
    <source>
        <dbReference type="ARBA" id="ARBA00022691"/>
    </source>
</evidence>
<evidence type="ECO:0000259" key="2">
    <source>
        <dbReference type="Pfam" id="PF17285"/>
    </source>
</evidence>
<gene>
    <name evidence="3" type="ORF">GPUH_LOCUS4675</name>
</gene>
<dbReference type="PANTHER" id="PTHR10738">
    <property type="entry name" value="PROTEIN ARGININE N-METHYLTRANSFERASE 5"/>
    <property type="match status" value="1"/>
</dbReference>
<dbReference type="WBParaSite" id="GPUH_0000468201-mRNA-1">
    <property type="protein sequence ID" value="GPUH_0000468201-mRNA-1"/>
    <property type="gene ID" value="GPUH_0000468201"/>
</dbReference>
<protein>
    <submittedName>
        <fullName evidence="5">PRMT5_TIM domain-containing protein</fullName>
    </submittedName>
</protein>
<dbReference type="GO" id="GO:0005634">
    <property type="term" value="C:nucleus"/>
    <property type="evidence" value="ECO:0007669"/>
    <property type="project" value="TreeGrafter"/>
</dbReference>
<sequence length="142" mass="16602">MSYMPLRVLTIDLKHRDSPRLAEILTKWMWTRHMSFCIWIFLPTDASRLPISEISQDKRDTWGVWADFRTLCSNYPPQKLSVGLRICPDLADEFVEPRLYKRWHSEPLSSLCIETSIFTCYGKNNQCTLSPKAVILAEDVHI</sequence>
<name>A0A183D7I4_9BILA</name>
<evidence type="ECO:0000313" key="5">
    <source>
        <dbReference type="WBParaSite" id="GPUH_0000468201-mRNA-1"/>
    </source>
</evidence>
<dbReference type="AlphaFoldDB" id="A0A183D7I4"/>
<proteinExistence type="predicted"/>
<keyword evidence="4" id="KW-1185">Reference proteome</keyword>
<dbReference type="Gene3D" id="3.20.20.150">
    <property type="entry name" value="Divalent-metal-dependent TIM barrel enzymes"/>
    <property type="match status" value="1"/>
</dbReference>
<dbReference type="GO" id="GO:0006355">
    <property type="term" value="P:regulation of DNA-templated transcription"/>
    <property type="evidence" value="ECO:0007669"/>
    <property type="project" value="TreeGrafter"/>
</dbReference>
<evidence type="ECO:0000313" key="3">
    <source>
        <dbReference type="EMBL" id="VDK46590.1"/>
    </source>
</evidence>
<keyword evidence="1" id="KW-0949">S-adenosyl-L-methionine</keyword>